<dbReference type="AlphaFoldDB" id="A0A0J0YRL9"/>
<evidence type="ECO:0000313" key="3">
    <source>
        <dbReference type="Proteomes" id="UP000036027"/>
    </source>
</evidence>
<dbReference type="PATRIC" id="fig|1470200.3.peg.2581"/>
<comment type="similarity">
    <text evidence="1">Belongs to the CutA family.</text>
</comment>
<dbReference type="InterPro" id="IPR015867">
    <property type="entry name" value="N-reg_PII/ATP_PRibTrfase_C"/>
</dbReference>
<evidence type="ECO:0000313" key="2">
    <source>
        <dbReference type="EMBL" id="KLT72776.1"/>
    </source>
</evidence>
<dbReference type="SUPFAM" id="SSF54913">
    <property type="entry name" value="GlnB-like"/>
    <property type="match status" value="1"/>
</dbReference>
<keyword evidence="3" id="KW-1185">Reference proteome</keyword>
<dbReference type="RefSeq" id="WP_047761162.1">
    <property type="nucleotide sequence ID" value="NZ_CP091510.1"/>
</dbReference>
<dbReference type="GO" id="GO:0010038">
    <property type="term" value="P:response to metal ion"/>
    <property type="evidence" value="ECO:0007669"/>
    <property type="project" value="InterPro"/>
</dbReference>
<dbReference type="PANTHER" id="PTHR23419">
    <property type="entry name" value="DIVALENT CATION TOLERANCE CUTA-RELATED"/>
    <property type="match status" value="1"/>
</dbReference>
<reference evidence="2 3" key="1">
    <citation type="submission" date="2014-11" db="EMBL/GenBank/DDBJ databases">
        <title>Genome of a novel goose pathogen.</title>
        <authorList>
            <person name="Hansen C.M."/>
            <person name="Hueffer K."/>
            <person name="Choi S.C."/>
        </authorList>
    </citation>
    <scope>NUCLEOTIDE SEQUENCE [LARGE SCALE GENOMIC DNA]</scope>
    <source>
        <strain evidence="2 3">KH1503</strain>
    </source>
</reference>
<dbReference type="Pfam" id="PF03091">
    <property type="entry name" value="CutA1"/>
    <property type="match status" value="1"/>
</dbReference>
<evidence type="ECO:0000256" key="1">
    <source>
        <dbReference type="ARBA" id="ARBA00010169"/>
    </source>
</evidence>
<dbReference type="InterPro" id="IPR004323">
    <property type="entry name" value="Ion_tolerance_CutA"/>
</dbReference>
<comment type="caution">
    <text evidence="2">The sequence shown here is derived from an EMBL/GenBank/DDBJ whole genome shotgun (WGS) entry which is preliminary data.</text>
</comment>
<accession>A0A0J0YRL9</accession>
<gene>
    <name evidence="2" type="ORF">PL75_06790</name>
</gene>
<dbReference type="Proteomes" id="UP000036027">
    <property type="component" value="Unassembled WGS sequence"/>
</dbReference>
<dbReference type="PANTHER" id="PTHR23419:SF8">
    <property type="entry name" value="FI09726P"/>
    <property type="match status" value="1"/>
</dbReference>
<name>A0A0J0YRL9_9NEIS</name>
<dbReference type="GO" id="GO:0005507">
    <property type="term" value="F:copper ion binding"/>
    <property type="evidence" value="ECO:0007669"/>
    <property type="project" value="TreeGrafter"/>
</dbReference>
<dbReference type="EMBL" id="JTDO01000009">
    <property type="protein sequence ID" value="KLT72776.1"/>
    <property type="molecule type" value="Genomic_DNA"/>
</dbReference>
<protein>
    <submittedName>
        <fullName evidence="2">Cytochrome C biogenesis protein</fullName>
    </submittedName>
</protein>
<dbReference type="OrthoDB" id="37622at2"/>
<dbReference type="Gene3D" id="3.30.70.120">
    <property type="match status" value="1"/>
</dbReference>
<proteinExistence type="inferred from homology"/>
<dbReference type="InterPro" id="IPR011322">
    <property type="entry name" value="N-reg_PII-like_a/b"/>
</dbReference>
<dbReference type="STRING" id="1470200.PL75_06790"/>
<organism evidence="2 3">
    <name type="scientific">Neisseria arctica</name>
    <dbReference type="NCBI Taxonomy" id="1470200"/>
    <lineage>
        <taxon>Bacteria</taxon>
        <taxon>Pseudomonadati</taxon>
        <taxon>Pseudomonadota</taxon>
        <taxon>Betaproteobacteria</taxon>
        <taxon>Neisseriales</taxon>
        <taxon>Neisseriaceae</taxon>
        <taxon>Neisseria</taxon>
    </lineage>
</organism>
<sequence>MAHFKPVIITTTAPNLDEARRIGAALLEKGLAACVQYESITSHYCWQGEAVCEDEIRITIKSARCHYKKVEKTILRLHSYECPQVLMQPVHRGFTPYLVWAKAALGL</sequence>